<organism evidence="1 2">
    <name type="scientific">Eisenbergiella tayi</name>
    <dbReference type="NCBI Taxonomy" id="1432052"/>
    <lineage>
        <taxon>Bacteria</taxon>
        <taxon>Bacillati</taxon>
        <taxon>Bacillota</taxon>
        <taxon>Clostridia</taxon>
        <taxon>Lachnospirales</taxon>
        <taxon>Lachnospiraceae</taxon>
        <taxon>Eisenbergiella</taxon>
    </lineage>
</organism>
<evidence type="ECO:0000313" key="2">
    <source>
        <dbReference type="Proteomes" id="UP000095003"/>
    </source>
</evidence>
<protein>
    <recommendedName>
        <fullName evidence="3">Calcineurin-like phosphoesterase domain-containing protein</fullName>
    </recommendedName>
</protein>
<dbReference type="EMBL" id="MCGI01000005">
    <property type="protein sequence ID" value="ODM09269.1"/>
    <property type="molecule type" value="Genomic_DNA"/>
</dbReference>
<dbReference type="Gene3D" id="3.60.21.10">
    <property type="match status" value="1"/>
</dbReference>
<gene>
    <name evidence="1" type="ORF">BEH84_05019</name>
</gene>
<dbReference type="SUPFAM" id="SSF56300">
    <property type="entry name" value="Metallo-dependent phosphatases"/>
    <property type="match status" value="1"/>
</dbReference>
<name>A0A1E3AKU4_9FIRM</name>
<proteinExistence type="predicted"/>
<dbReference type="AlphaFoldDB" id="A0A1E3AKU4"/>
<evidence type="ECO:0008006" key="3">
    <source>
        <dbReference type="Google" id="ProtNLM"/>
    </source>
</evidence>
<dbReference type="Proteomes" id="UP000095003">
    <property type="component" value="Unassembled WGS sequence"/>
</dbReference>
<evidence type="ECO:0000313" key="1">
    <source>
        <dbReference type="EMBL" id="ODM09269.1"/>
    </source>
</evidence>
<dbReference type="InterPro" id="IPR029052">
    <property type="entry name" value="Metallo-depent_PP-like"/>
</dbReference>
<comment type="caution">
    <text evidence="1">The sequence shown here is derived from an EMBL/GenBank/DDBJ whole genome shotgun (WGS) entry which is preliminary data.</text>
</comment>
<accession>A0A1E3AKU4</accession>
<dbReference type="GeneID" id="29728060"/>
<dbReference type="RefSeq" id="WP_016360160.1">
    <property type="nucleotide sequence ID" value="NZ_CABMHK010000018.1"/>
</dbReference>
<sequence>MKFCVFTDLHYDVIPDGDRRIYELIQECKRKKAEFAVELGDLCNPTKENHRILDLFIDAGISCYHSIWNHNTDFSSSEKVLSFFGLKEGYYSIIRDNIKFIFLDPNHIRTESDCTPECNANLTASSDKSPYIPKEQIEWLKSEIADENYFYIICSHQSLCNDFMVGNHSRGIVNREAVRKILEERNSLSRKILFCINGNDHGDDVKLINGIYYYSLNSASYIWHGVKEMYNYSKEVHDKYPYLKDMILYEEPLHVIITIDENTNVEIEGMKGHYQNVTPEDIGIADTWNGVSIRPHTSSLKISASSV</sequence>
<reference evidence="1 2" key="1">
    <citation type="submission" date="2016-07" db="EMBL/GenBank/DDBJ databases">
        <title>Characterization of isolates of Eisenbergiella tayi derived from blood cultures, using whole genome sequencing.</title>
        <authorList>
            <person name="Burdz T."/>
            <person name="Wiebe D."/>
            <person name="Huynh C."/>
            <person name="Bernard K."/>
        </authorList>
    </citation>
    <scope>NUCLEOTIDE SEQUENCE [LARGE SCALE GENOMIC DNA]</scope>
    <source>
        <strain evidence="1 2">NML 120489</strain>
    </source>
</reference>